<dbReference type="InterPro" id="IPR059115">
    <property type="entry name" value="Rib"/>
</dbReference>
<feature type="domain" description="Rib" evidence="2">
    <location>
        <begin position="202"/>
        <end position="267"/>
    </location>
</feature>
<dbReference type="EMBL" id="JANKAU010000007">
    <property type="protein sequence ID" value="MCR1915138.1"/>
    <property type="molecule type" value="Genomic_DNA"/>
</dbReference>
<dbReference type="InterPro" id="IPR015919">
    <property type="entry name" value="Cadherin-like_sf"/>
</dbReference>
<dbReference type="InterPro" id="IPR044055">
    <property type="entry name" value="RibLong"/>
</dbReference>
<reference evidence="4" key="1">
    <citation type="submission" date="2022-07" db="EMBL/GenBank/DDBJ databases">
        <title>Enhanced cultured diversity of the mouse gut microbiota enables custom-made synthetic communities.</title>
        <authorList>
            <person name="Afrizal A."/>
        </authorList>
    </citation>
    <scope>NUCLEOTIDE SEQUENCE</scope>
    <source>
        <strain evidence="4">DSM 100219</strain>
    </source>
</reference>
<evidence type="ECO:0000259" key="2">
    <source>
        <dbReference type="Pfam" id="PF08428"/>
    </source>
</evidence>
<comment type="caution">
    <text evidence="4">The sequence shown here is derived from an EMBL/GenBank/DDBJ whole genome shotgun (WGS) entry which is preliminary data.</text>
</comment>
<gene>
    <name evidence="4" type="ORF">NSA17_06820</name>
</gene>
<dbReference type="SUPFAM" id="SSF49313">
    <property type="entry name" value="Cadherin-like"/>
    <property type="match status" value="1"/>
</dbReference>
<name>A0AAW5LUE0_LACJH</name>
<protein>
    <submittedName>
        <fullName evidence="4">Rib/alpha-like domain-containing protein</fullName>
    </submittedName>
</protein>
<accession>A0AAW5LUE0</accession>
<dbReference type="GO" id="GO:0016020">
    <property type="term" value="C:membrane"/>
    <property type="evidence" value="ECO:0007669"/>
    <property type="project" value="InterPro"/>
</dbReference>
<feature type="domain" description="Rib" evidence="2">
    <location>
        <begin position="357"/>
        <end position="432"/>
    </location>
</feature>
<dbReference type="Pfam" id="PF08428">
    <property type="entry name" value="Rib"/>
    <property type="match status" value="4"/>
</dbReference>
<feature type="domain" description="Long Rib" evidence="3">
    <location>
        <begin position="50"/>
        <end position="101"/>
    </location>
</feature>
<feature type="domain" description="Rib" evidence="2">
    <location>
        <begin position="106"/>
        <end position="181"/>
    </location>
</feature>
<feature type="compositionally biased region" description="Basic and acidic residues" evidence="1">
    <location>
        <begin position="396"/>
        <end position="413"/>
    </location>
</feature>
<dbReference type="GO" id="GO:0005509">
    <property type="term" value="F:calcium ion binding"/>
    <property type="evidence" value="ECO:0007669"/>
    <property type="project" value="InterPro"/>
</dbReference>
<dbReference type="Pfam" id="PF18957">
    <property type="entry name" value="RibLong"/>
    <property type="match status" value="1"/>
</dbReference>
<sequence>MVRSTKPITFLNAEGQEVTNVPLLANGQAFTLQPSSSSSIATYALDTQTNDEIPEGTTINPQTGAISFIPTADEVGKTYNVPVLVRYADFSQMSVTIPVKVVAATDAQQYPAVGQDITTPAGIVPPAEKGIKNTAELPEGTKYSWENKPIIPNESGKTINSTVVVTYPDGSQDKVDVPITTTENEAEKFDNNNKDNALISGLTVTQGEKVAPSDALKAIKDPDANNVKSATFNENVNTNNIGRQFYPATVTFNDGSTTTVNIPVTVQAPITDADKYKPETQPIDVPAGGQLPDASTGIKNKDDLPSGTTIDWDKKPAVPTKPGEKTEGTVKVTYPDGSSTTVPVEVNGTEPSGKETDADKYKPETQPIDVPAGGQLPDASTGIKNKDDLPSGITIDWDKKPAVPTKPGEKTEGTVKVTYPDGSSTTVPVEVNGTEPSGKETDADK</sequence>
<feature type="domain" description="Rib" evidence="2">
    <location>
        <begin position="272"/>
        <end position="347"/>
    </location>
</feature>
<evidence type="ECO:0000313" key="4">
    <source>
        <dbReference type="EMBL" id="MCR1915138.1"/>
    </source>
</evidence>
<feature type="non-terminal residue" evidence="4">
    <location>
        <position position="445"/>
    </location>
</feature>
<feature type="compositionally biased region" description="Basic and acidic residues" evidence="1">
    <location>
        <begin position="352"/>
        <end position="363"/>
    </location>
</feature>
<dbReference type="Proteomes" id="UP001206357">
    <property type="component" value="Unassembled WGS sequence"/>
</dbReference>
<organism evidence="4 5">
    <name type="scientific">Lactobacillus johnsonii</name>
    <dbReference type="NCBI Taxonomy" id="33959"/>
    <lineage>
        <taxon>Bacteria</taxon>
        <taxon>Bacillati</taxon>
        <taxon>Bacillota</taxon>
        <taxon>Bacilli</taxon>
        <taxon>Lactobacillales</taxon>
        <taxon>Lactobacillaceae</taxon>
        <taxon>Lactobacillus</taxon>
    </lineage>
</organism>
<dbReference type="AlphaFoldDB" id="A0AAW5LUE0"/>
<dbReference type="InterPro" id="IPR012706">
    <property type="entry name" value="Rib_alpha_Esp_rpt"/>
</dbReference>
<feature type="compositionally biased region" description="Basic and acidic residues" evidence="1">
    <location>
        <begin position="311"/>
        <end position="328"/>
    </location>
</feature>
<evidence type="ECO:0000259" key="3">
    <source>
        <dbReference type="Pfam" id="PF18957"/>
    </source>
</evidence>
<dbReference type="NCBIfam" id="TIGR02331">
    <property type="entry name" value="rib_alpha"/>
    <property type="match status" value="4"/>
</dbReference>
<evidence type="ECO:0000256" key="1">
    <source>
        <dbReference type="SAM" id="MobiDB-lite"/>
    </source>
</evidence>
<dbReference type="RefSeq" id="WP_257578967.1">
    <property type="nucleotide sequence ID" value="NZ_JANKAU010000007.1"/>
</dbReference>
<proteinExistence type="predicted"/>
<feature type="region of interest" description="Disordered" evidence="1">
    <location>
        <begin position="276"/>
        <end position="445"/>
    </location>
</feature>
<evidence type="ECO:0000313" key="5">
    <source>
        <dbReference type="Proteomes" id="UP001206357"/>
    </source>
</evidence>